<dbReference type="InterPro" id="IPR038765">
    <property type="entry name" value="Papain-like_cys_pep_sf"/>
</dbReference>
<keyword evidence="3" id="KW-0378">Hydrolase</keyword>
<comment type="similarity">
    <text evidence="1">Belongs to the peptidase C40 family.</text>
</comment>
<reference evidence="6 7" key="1">
    <citation type="submission" date="2019-10" db="EMBL/GenBank/DDBJ databases">
        <title>The completed genome of Lactobacillus harbinensis M1.</title>
        <authorList>
            <person name="Zheng Y."/>
        </authorList>
    </citation>
    <scope>NUCLEOTIDE SEQUENCE [LARGE SCALE GENOMIC DNA]</scope>
    <source>
        <strain evidence="6 7">M1</strain>
    </source>
</reference>
<dbReference type="SUPFAM" id="SSF54001">
    <property type="entry name" value="Cysteine proteinases"/>
    <property type="match status" value="1"/>
</dbReference>
<dbReference type="Pfam" id="PF05382">
    <property type="entry name" value="Amidase_5"/>
    <property type="match status" value="1"/>
</dbReference>
<dbReference type="InterPro" id="IPR000064">
    <property type="entry name" value="NLP_P60_dom"/>
</dbReference>
<dbReference type="EMBL" id="CP045143">
    <property type="protein sequence ID" value="QFR22545.1"/>
    <property type="molecule type" value="Genomic_DNA"/>
</dbReference>
<sequence length="336" mass="36565">MPYRIRYRLNRCKPMDRASWSRTLCQTALPRTPLRMELTVMSFSIDAAINYMYKLQKAGVTYSMDGSRVGTDGTADCSGAVYAALRAGGMPSAGWVLNTESMHNWLLANGWQRAADNSDWDAQRGDVFIWGKIGDSAGAGGHTGIFVDHDNIIHCNYAHNGVSINNHDAYWAADGCPYFYAYRYAGAQEADQGDDTDMDLSKLTSLAPVTAYGVAWITNPNGAALWDNTGKVLKRLPYGTSWVVVDVNKGRLNVGGWIDPADAVVKINKGAAGDWSGTVVRVTADDAYTQAQPKPNQAGIQYLPKGSRWKVVGVSKDGNYVNIGGYVDASKVNIEL</sequence>
<dbReference type="GO" id="GO:0006508">
    <property type="term" value="P:proteolysis"/>
    <property type="evidence" value="ECO:0007669"/>
    <property type="project" value="UniProtKB-KW"/>
</dbReference>
<dbReference type="GO" id="GO:0008234">
    <property type="term" value="F:cysteine-type peptidase activity"/>
    <property type="evidence" value="ECO:0007669"/>
    <property type="project" value="UniProtKB-KW"/>
</dbReference>
<evidence type="ECO:0000313" key="6">
    <source>
        <dbReference type="EMBL" id="QFR22545.1"/>
    </source>
</evidence>
<gene>
    <name evidence="6" type="ORF">D1010_03310</name>
</gene>
<evidence type="ECO:0000256" key="1">
    <source>
        <dbReference type="ARBA" id="ARBA00007074"/>
    </source>
</evidence>
<evidence type="ECO:0000259" key="5">
    <source>
        <dbReference type="PROSITE" id="PS51935"/>
    </source>
</evidence>
<keyword evidence="4" id="KW-0788">Thiol protease</keyword>
<dbReference type="PROSITE" id="PS51935">
    <property type="entry name" value="NLPC_P60"/>
    <property type="match status" value="1"/>
</dbReference>
<evidence type="ECO:0000256" key="3">
    <source>
        <dbReference type="ARBA" id="ARBA00022801"/>
    </source>
</evidence>
<evidence type="ECO:0000256" key="4">
    <source>
        <dbReference type="ARBA" id="ARBA00022807"/>
    </source>
</evidence>
<name>A0A5P8M2P8_9LACO</name>
<dbReference type="KEGG" id="lhb:D1010_03310"/>
<accession>A0A5P8M2P8</accession>
<proteinExistence type="inferred from homology"/>
<dbReference type="Proteomes" id="UP000326779">
    <property type="component" value="Chromosome"/>
</dbReference>
<evidence type="ECO:0000256" key="2">
    <source>
        <dbReference type="ARBA" id="ARBA00022670"/>
    </source>
</evidence>
<organism evidence="6 7">
    <name type="scientific">Schleiferilactobacillus harbinensis</name>
    <dbReference type="NCBI Taxonomy" id="304207"/>
    <lineage>
        <taxon>Bacteria</taxon>
        <taxon>Bacillati</taxon>
        <taxon>Bacillota</taxon>
        <taxon>Bacilli</taxon>
        <taxon>Lactobacillales</taxon>
        <taxon>Lactobacillaceae</taxon>
        <taxon>Schleiferilactobacillus</taxon>
    </lineage>
</organism>
<feature type="domain" description="NlpC/P60" evidence="5">
    <location>
        <begin position="38"/>
        <end position="191"/>
    </location>
</feature>
<evidence type="ECO:0000313" key="7">
    <source>
        <dbReference type="Proteomes" id="UP000326779"/>
    </source>
</evidence>
<dbReference type="AlphaFoldDB" id="A0A5P8M2P8"/>
<dbReference type="InterPro" id="IPR008044">
    <property type="entry name" value="Phage_lysin"/>
</dbReference>
<dbReference type="Gene3D" id="3.90.1720.10">
    <property type="entry name" value="endopeptidase domain like (from Nostoc punctiforme)"/>
    <property type="match status" value="1"/>
</dbReference>
<keyword evidence="2" id="KW-0645">Protease</keyword>
<protein>
    <recommendedName>
        <fullName evidence="5">NlpC/P60 domain-containing protein</fullName>
    </recommendedName>
</protein>